<sequence>MSPDPAPPGAGGADGGQERPAAPPRGAVAALAGWLAFAGGVALLGVALLTTLSVLLRWLAGGPIKGDFELVSLGSGLAALGFLAYGTIMRANILVDTFTARLPRRLNDAADAFWMLVWAGCALVLAERMALGAAEALASGTRTIGLLGVPIWWAIGLGAACFAATAAAALYWTARFARGRG</sequence>
<dbReference type="InterPro" id="IPR055348">
    <property type="entry name" value="DctQ"/>
</dbReference>
<feature type="domain" description="Tripartite ATP-independent periplasmic transporters DctQ component" evidence="9">
    <location>
        <begin position="47"/>
        <end position="173"/>
    </location>
</feature>
<feature type="transmembrane region" description="Helical" evidence="7">
    <location>
        <begin position="151"/>
        <end position="172"/>
    </location>
</feature>
<evidence type="ECO:0000256" key="2">
    <source>
        <dbReference type="ARBA" id="ARBA00022448"/>
    </source>
</evidence>
<dbReference type="RefSeq" id="WP_220115836.1">
    <property type="nucleotide sequence ID" value="NZ_JAHZUY010000003.1"/>
</dbReference>
<feature type="region of interest" description="Disordered" evidence="8">
    <location>
        <begin position="1"/>
        <end position="22"/>
    </location>
</feature>
<gene>
    <name evidence="10" type="ORF">K1J50_02405</name>
</gene>
<evidence type="ECO:0000313" key="10">
    <source>
        <dbReference type="EMBL" id="MBW8268329.1"/>
    </source>
</evidence>
<dbReference type="Pfam" id="PF04290">
    <property type="entry name" value="DctQ"/>
    <property type="match status" value="1"/>
</dbReference>
<dbReference type="EMBL" id="JAHZUY010000003">
    <property type="protein sequence ID" value="MBW8268329.1"/>
    <property type="molecule type" value="Genomic_DNA"/>
</dbReference>
<dbReference type="Proteomes" id="UP001519924">
    <property type="component" value="Unassembled WGS sequence"/>
</dbReference>
<keyword evidence="7" id="KW-0997">Cell inner membrane</keyword>
<evidence type="ECO:0000256" key="4">
    <source>
        <dbReference type="ARBA" id="ARBA00022692"/>
    </source>
</evidence>
<evidence type="ECO:0000256" key="1">
    <source>
        <dbReference type="ARBA" id="ARBA00004651"/>
    </source>
</evidence>
<accession>A0ABS7EYB0</accession>
<keyword evidence="6 7" id="KW-0472">Membrane</keyword>
<reference evidence="10 11" key="1">
    <citation type="submission" date="2021-08" db="EMBL/GenBank/DDBJ databases">
        <title>Caldovatus sediminis gen. nov., sp. nov., a moderately thermophilic bacterium isolated from a hot spring.</title>
        <authorList>
            <person name="Hu C.-J."/>
            <person name="Li W.-J."/>
            <person name="Xian W.-D."/>
        </authorList>
    </citation>
    <scope>NUCLEOTIDE SEQUENCE [LARGE SCALE GENOMIC DNA]</scope>
    <source>
        <strain evidence="10 11">SYSU G05006</strain>
    </source>
</reference>
<comment type="function">
    <text evidence="7">Part of the tripartite ATP-independent periplasmic (TRAP) transport system.</text>
</comment>
<feature type="transmembrane region" description="Helical" evidence="7">
    <location>
        <begin position="27"/>
        <end position="50"/>
    </location>
</feature>
<feature type="transmembrane region" description="Helical" evidence="7">
    <location>
        <begin position="70"/>
        <end position="91"/>
    </location>
</feature>
<evidence type="ECO:0000256" key="3">
    <source>
        <dbReference type="ARBA" id="ARBA00022475"/>
    </source>
</evidence>
<evidence type="ECO:0000256" key="7">
    <source>
        <dbReference type="RuleBase" id="RU369079"/>
    </source>
</evidence>
<feature type="transmembrane region" description="Helical" evidence="7">
    <location>
        <begin position="112"/>
        <end position="131"/>
    </location>
</feature>
<comment type="similarity">
    <text evidence="7">Belongs to the TRAP transporter small permease family.</text>
</comment>
<keyword evidence="5 7" id="KW-1133">Transmembrane helix</keyword>
<evidence type="ECO:0000256" key="6">
    <source>
        <dbReference type="ARBA" id="ARBA00023136"/>
    </source>
</evidence>
<organism evidence="10 11">
    <name type="scientific">Caldovatus aquaticus</name>
    <dbReference type="NCBI Taxonomy" id="2865671"/>
    <lineage>
        <taxon>Bacteria</taxon>
        <taxon>Pseudomonadati</taxon>
        <taxon>Pseudomonadota</taxon>
        <taxon>Alphaproteobacteria</taxon>
        <taxon>Acetobacterales</taxon>
        <taxon>Roseomonadaceae</taxon>
        <taxon>Caldovatus</taxon>
    </lineage>
</organism>
<evidence type="ECO:0000256" key="8">
    <source>
        <dbReference type="SAM" id="MobiDB-lite"/>
    </source>
</evidence>
<evidence type="ECO:0000313" key="11">
    <source>
        <dbReference type="Proteomes" id="UP001519924"/>
    </source>
</evidence>
<proteinExistence type="inferred from homology"/>
<name>A0ABS7EYB0_9PROT</name>
<comment type="subunit">
    <text evidence="7">The complex comprises the extracytoplasmic solute receptor protein and the two transmembrane proteins.</text>
</comment>
<keyword evidence="3" id="KW-1003">Cell membrane</keyword>
<evidence type="ECO:0000259" key="9">
    <source>
        <dbReference type="Pfam" id="PF04290"/>
    </source>
</evidence>
<comment type="subcellular location">
    <subcellularLocation>
        <location evidence="7">Cell inner membrane</location>
        <topology evidence="7">Multi-pass membrane protein</topology>
    </subcellularLocation>
    <subcellularLocation>
        <location evidence="1">Cell membrane</location>
        <topology evidence="1">Multi-pass membrane protein</topology>
    </subcellularLocation>
</comment>
<protein>
    <recommendedName>
        <fullName evidence="7">TRAP transporter small permease protein</fullName>
    </recommendedName>
</protein>
<keyword evidence="2 7" id="KW-0813">Transport</keyword>
<keyword evidence="11" id="KW-1185">Reference proteome</keyword>
<evidence type="ECO:0000256" key="5">
    <source>
        <dbReference type="ARBA" id="ARBA00022989"/>
    </source>
</evidence>
<keyword evidence="4 7" id="KW-0812">Transmembrane</keyword>
<comment type="caution">
    <text evidence="10">The sequence shown here is derived from an EMBL/GenBank/DDBJ whole genome shotgun (WGS) entry which is preliminary data.</text>
</comment>